<evidence type="ECO:0000256" key="1">
    <source>
        <dbReference type="SAM" id="SignalP"/>
    </source>
</evidence>
<dbReference type="AlphaFoldDB" id="A0A1L9VKZ5"/>
<reference evidence="3" key="1">
    <citation type="journal article" date="2017" name="Genome Biol.">
        <title>Comparative genomics reveals high biological diversity and specific adaptations in the industrially and medically important fungal genus Aspergillus.</title>
        <authorList>
            <person name="de Vries R.P."/>
            <person name="Riley R."/>
            <person name="Wiebenga A."/>
            <person name="Aguilar-Osorio G."/>
            <person name="Amillis S."/>
            <person name="Uchima C.A."/>
            <person name="Anderluh G."/>
            <person name="Asadollahi M."/>
            <person name="Askin M."/>
            <person name="Barry K."/>
            <person name="Battaglia E."/>
            <person name="Bayram O."/>
            <person name="Benocci T."/>
            <person name="Braus-Stromeyer S.A."/>
            <person name="Caldana C."/>
            <person name="Canovas D."/>
            <person name="Cerqueira G.C."/>
            <person name="Chen F."/>
            <person name="Chen W."/>
            <person name="Choi C."/>
            <person name="Clum A."/>
            <person name="Dos Santos R.A."/>
            <person name="Damasio A.R."/>
            <person name="Diallinas G."/>
            <person name="Emri T."/>
            <person name="Fekete E."/>
            <person name="Flipphi M."/>
            <person name="Freyberg S."/>
            <person name="Gallo A."/>
            <person name="Gournas C."/>
            <person name="Habgood R."/>
            <person name="Hainaut M."/>
            <person name="Harispe M.L."/>
            <person name="Henrissat B."/>
            <person name="Hilden K.S."/>
            <person name="Hope R."/>
            <person name="Hossain A."/>
            <person name="Karabika E."/>
            <person name="Karaffa L."/>
            <person name="Karanyi Z."/>
            <person name="Krasevec N."/>
            <person name="Kuo A."/>
            <person name="Kusch H."/>
            <person name="LaButti K."/>
            <person name="Lagendijk E.L."/>
            <person name="Lapidus A."/>
            <person name="Levasseur A."/>
            <person name="Lindquist E."/>
            <person name="Lipzen A."/>
            <person name="Logrieco A.F."/>
            <person name="MacCabe A."/>
            <person name="Maekelae M.R."/>
            <person name="Malavazi I."/>
            <person name="Melin P."/>
            <person name="Meyer V."/>
            <person name="Mielnichuk N."/>
            <person name="Miskei M."/>
            <person name="Molnar A.P."/>
            <person name="Mule G."/>
            <person name="Ngan C.Y."/>
            <person name="Orejas M."/>
            <person name="Orosz E."/>
            <person name="Ouedraogo J.P."/>
            <person name="Overkamp K.M."/>
            <person name="Park H.-S."/>
            <person name="Perrone G."/>
            <person name="Piumi F."/>
            <person name="Punt P.J."/>
            <person name="Ram A.F."/>
            <person name="Ramon A."/>
            <person name="Rauscher S."/>
            <person name="Record E."/>
            <person name="Riano-Pachon D.M."/>
            <person name="Robert V."/>
            <person name="Roehrig J."/>
            <person name="Ruller R."/>
            <person name="Salamov A."/>
            <person name="Salih N.S."/>
            <person name="Samson R.A."/>
            <person name="Sandor E."/>
            <person name="Sanguinetti M."/>
            <person name="Schuetze T."/>
            <person name="Sepcic K."/>
            <person name="Shelest E."/>
            <person name="Sherlock G."/>
            <person name="Sophianopoulou V."/>
            <person name="Squina F.M."/>
            <person name="Sun H."/>
            <person name="Susca A."/>
            <person name="Todd R.B."/>
            <person name="Tsang A."/>
            <person name="Unkles S.E."/>
            <person name="van de Wiele N."/>
            <person name="van Rossen-Uffink D."/>
            <person name="Oliveira J.V."/>
            <person name="Vesth T.C."/>
            <person name="Visser J."/>
            <person name="Yu J.-H."/>
            <person name="Zhou M."/>
            <person name="Andersen M.R."/>
            <person name="Archer D.B."/>
            <person name="Baker S.E."/>
            <person name="Benoit I."/>
            <person name="Brakhage A.A."/>
            <person name="Braus G.H."/>
            <person name="Fischer R."/>
            <person name="Frisvad J.C."/>
            <person name="Goldman G.H."/>
            <person name="Houbraken J."/>
            <person name="Oakley B."/>
            <person name="Pocsi I."/>
            <person name="Scazzocchio C."/>
            <person name="Seiboth B."/>
            <person name="vanKuyk P.A."/>
            <person name="Wortman J."/>
            <person name="Dyer P.S."/>
            <person name="Grigoriev I.V."/>
        </authorList>
    </citation>
    <scope>NUCLEOTIDE SEQUENCE [LARGE SCALE GENOMIC DNA]</scope>
    <source>
        <strain evidence="3">CBS 516.65</strain>
    </source>
</reference>
<dbReference type="Proteomes" id="UP000184300">
    <property type="component" value="Unassembled WGS sequence"/>
</dbReference>
<accession>A0A1L9VKZ5</accession>
<dbReference type="OrthoDB" id="4478234at2759"/>
<feature type="chain" id="PRO_5012024618" evidence="1">
    <location>
        <begin position="17"/>
        <end position="282"/>
    </location>
</feature>
<dbReference type="RefSeq" id="XP_022401295.1">
    <property type="nucleotide sequence ID" value="XM_022542273.1"/>
</dbReference>
<evidence type="ECO:0000313" key="2">
    <source>
        <dbReference type="EMBL" id="OJJ84597.1"/>
    </source>
</evidence>
<gene>
    <name evidence="2" type="ORF">ASPGLDRAFT_1516492</name>
</gene>
<keyword evidence="3" id="KW-1185">Reference proteome</keyword>
<dbReference type="EMBL" id="KV878896">
    <property type="protein sequence ID" value="OJJ84597.1"/>
    <property type="molecule type" value="Genomic_DNA"/>
</dbReference>
<dbReference type="GeneID" id="34458534"/>
<feature type="signal peptide" evidence="1">
    <location>
        <begin position="1"/>
        <end position="16"/>
    </location>
</feature>
<protein>
    <submittedName>
        <fullName evidence="2">Uncharacterized protein</fullName>
    </submittedName>
</protein>
<organism evidence="2 3">
    <name type="scientific">Aspergillus glaucus CBS 516.65</name>
    <dbReference type="NCBI Taxonomy" id="1160497"/>
    <lineage>
        <taxon>Eukaryota</taxon>
        <taxon>Fungi</taxon>
        <taxon>Dikarya</taxon>
        <taxon>Ascomycota</taxon>
        <taxon>Pezizomycotina</taxon>
        <taxon>Eurotiomycetes</taxon>
        <taxon>Eurotiomycetidae</taxon>
        <taxon>Eurotiales</taxon>
        <taxon>Aspergillaceae</taxon>
        <taxon>Aspergillus</taxon>
        <taxon>Aspergillus subgen. Aspergillus</taxon>
    </lineage>
</organism>
<name>A0A1L9VKZ5_ASPGL</name>
<dbReference type="VEuPathDB" id="FungiDB:ASPGLDRAFT_1516492"/>
<keyword evidence="1" id="KW-0732">Signal</keyword>
<sequence>MTLSLFWRTLLQTVETDLSCTSLKELSTIVRYPKLQRYIHHLTITGTNTENTILGEGFQYKRSPSGQFINLQEHPAAKQLEDILRQLFNCKSFKISTMARSARLTPRDELTHEEAITIFLDIITRTGLHVRSFNLHFWGNHEVDGDRLSGENSANPREQITKAQYIALVTHLEELKLSLRVHKFSFFRSSIQTSSQDFTALLQRFSQSLIDVLWSGLLGWDFVQFPAVMENPVVDKFQGTNIGYKLVMYENANKAFTVEYSGSKIDVALDILARMADLVPYI</sequence>
<evidence type="ECO:0000313" key="3">
    <source>
        <dbReference type="Proteomes" id="UP000184300"/>
    </source>
</evidence>
<proteinExistence type="predicted"/>
<dbReference type="STRING" id="1160497.A0A1L9VKZ5"/>